<evidence type="ECO:0000313" key="1">
    <source>
        <dbReference type="EMBL" id="PSJ80721.1"/>
    </source>
</evidence>
<name>A0A2P7U1B4_9NEIS</name>
<organism evidence="1 2">
    <name type="scientific">Neisseria iguanae</name>
    <dbReference type="NCBI Taxonomy" id="90242"/>
    <lineage>
        <taxon>Bacteria</taxon>
        <taxon>Pseudomonadati</taxon>
        <taxon>Pseudomonadota</taxon>
        <taxon>Betaproteobacteria</taxon>
        <taxon>Neisseriales</taxon>
        <taxon>Neisseriaceae</taxon>
        <taxon>Neisseria</taxon>
    </lineage>
</organism>
<evidence type="ECO:0000313" key="2">
    <source>
        <dbReference type="Proteomes" id="UP000241868"/>
    </source>
</evidence>
<protein>
    <submittedName>
        <fullName evidence="1">Uncharacterized protein</fullName>
    </submittedName>
</protein>
<reference evidence="1 2" key="1">
    <citation type="submission" date="2018-03" db="EMBL/GenBank/DDBJ databases">
        <title>Neisseria weixii sp. nov., isolated from the intestinal contents of Tibetan Plateau pika (Ochotona curzoniae) in Yushu, Qinghai Province, China.</title>
        <authorList>
            <person name="Gui Z."/>
        </authorList>
    </citation>
    <scope>NUCLEOTIDE SEQUENCE [LARGE SCALE GENOMIC DNA]</scope>
    <source>
        <strain evidence="1 2">ATCC 51483</strain>
    </source>
</reference>
<dbReference type="EMBL" id="PXYY01000018">
    <property type="protein sequence ID" value="PSJ80721.1"/>
    <property type="molecule type" value="Genomic_DNA"/>
</dbReference>
<dbReference type="RefSeq" id="WP_106740968.1">
    <property type="nucleotide sequence ID" value="NZ_PXYY01000018.1"/>
</dbReference>
<keyword evidence="2" id="KW-1185">Reference proteome</keyword>
<comment type="caution">
    <text evidence="1">The sequence shown here is derived from an EMBL/GenBank/DDBJ whole genome shotgun (WGS) entry which is preliminary data.</text>
</comment>
<sequence>MPVEFQEGSFQPQETVPKPVTANQILIDNPELQILYAFETNAKAQGKPVDINPIQTYKKPVEADFFTKLAVTGYLRIINAAIEDPYAPDPNFNASERLMEIEKSGYYSLTNLNVICLGSQNLKQSSVRGYVILVVKYWMHRLQTRCPLFYLFMG</sequence>
<proteinExistence type="predicted"/>
<dbReference type="Proteomes" id="UP000241868">
    <property type="component" value="Unassembled WGS sequence"/>
</dbReference>
<dbReference type="AlphaFoldDB" id="A0A2P7U1B4"/>
<gene>
    <name evidence="1" type="ORF">C7N83_04605</name>
</gene>
<accession>A0A2P7U1B4</accession>